<gene>
    <name evidence="1" type="ORF">CEXT_435281</name>
</gene>
<proteinExistence type="predicted"/>
<name>A0AAV4SJ20_CAEEX</name>
<comment type="caution">
    <text evidence="1">The sequence shown here is derived from an EMBL/GenBank/DDBJ whole genome shotgun (WGS) entry which is preliminary data.</text>
</comment>
<protein>
    <submittedName>
        <fullName evidence="1">Uncharacterized protein</fullName>
    </submittedName>
</protein>
<dbReference type="EMBL" id="BPLR01009722">
    <property type="protein sequence ID" value="GIY34095.1"/>
    <property type="molecule type" value="Genomic_DNA"/>
</dbReference>
<dbReference type="AlphaFoldDB" id="A0AAV4SJ20"/>
<evidence type="ECO:0000313" key="1">
    <source>
        <dbReference type="EMBL" id="GIY34095.1"/>
    </source>
</evidence>
<keyword evidence="2" id="KW-1185">Reference proteome</keyword>
<organism evidence="1 2">
    <name type="scientific">Caerostris extrusa</name>
    <name type="common">Bark spider</name>
    <name type="synonym">Caerostris bankana</name>
    <dbReference type="NCBI Taxonomy" id="172846"/>
    <lineage>
        <taxon>Eukaryota</taxon>
        <taxon>Metazoa</taxon>
        <taxon>Ecdysozoa</taxon>
        <taxon>Arthropoda</taxon>
        <taxon>Chelicerata</taxon>
        <taxon>Arachnida</taxon>
        <taxon>Araneae</taxon>
        <taxon>Araneomorphae</taxon>
        <taxon>Entelegynae</taxon>
        <taxon>Araneoidea</taxon>
        <taxon>Araneidae</taxon>
        <taxon>Caerostris</taxon>
    </lineage>
</organism>
<reference evidence="1 2" key="1">
    <citation type="submission" date="2021-06" db="EMBL/GenBank/DDBJ databases">
        <title>Caerostris extrusa draft genome.</title>
        <authorList>
            <person name="Kono N."/>
            <person name="Arakawa K."/>
        </authorList>
    </citation>
    <scope>NUCLEOTIDE SEQUENCE [LARGE SCALE GENOMIC DNA]</scope>
</reference>
<evidence type="ECO:0000313" key="2">
    <source>
        <dbReference type="Proteomes" id="UP001054945"/>
    </source>
</evidence>
<dbReference type="Proteomes" id="UP001054945">
    <property type="component" value="Unassembled WGS sequence"/>
</dbReference>
<accession>A0AAV4SJ20</accession>
<sequence length="93" mass="10689">MNEKLSLTLVRGYCSDPTAKRKQSGCTQKCCVISRYGGNTEGRKQQKHSPYSWETAFELLLFDHFIESYCKSILKSSQPSPAPFTRKKSFCWI</sequence>